<protein>
    <submittedName>
        <fullName evidence="1">Low molecular weight phosphotyrosine protein phosphatase</fullName>
        <ecNumber evidence="1">3.1.3.-</ecNumber>
    </submittedName>
</protein>
<proteinExistence type="predicted"/>
<comment type="caution">
    <text evidence="1">The sequence shown here is derived from an EMBL/GenBank/DDBJ whole genome shotgun (WGS) entry which is preliminary data.</text>
</comment>
<keyword evidence="2" id="KW-1185">Reference proteome</keyword>
<dbReference type="Proteomes" id="UP001165960">
    <property type="component" value="Unassembled WGS sequence"/>
</dbReference>
<organism evidence="1 2">
    <name type="scientific">Entomophthora muscae</name>
    <dbReference type="NCBI Taxonomy" id="34485"/>
    <lineage>
        <taxon>Eukaryota</taxon>
        <taxon>Fungi</taxon>
        <taxon>Fungi incertae sedis</taxon>
        <taxon>Zoopagomycota</taxon>
        <taxon>Entomophthoromycotina</taxon>
        <taxon>Entomophthoromycetes</taxon>
        <taxon>Entomophthorales</taxon>
        <taxon>Entomophthoraceae</taxon>
        <taxon>Entomophthora</taxon>
    </lineage>
</organism>
<name>A0ACC2RUD6_9FUNG</name>
<reference evidence="1" key="1">
    <citation type="submission" date="2022-04" db="EMBL/GenBank/DDBJ databases">
        <title>Genome of the entomopathogenic fungus Entomophthora muscae.</title>
        <authorList>
            <person name="Elya C."/>
            <person name="Lovett B.R."/>
            <person name="Lee E."/>
            <person name="Macias A.M."/>
            <person name="Hajek A.E."/>
            <person name="De Bivort B.L."/>
            <person name="Kasson M.T."/>
            <person name="De Fine Licht H.H."/>
            <person name="Stajich J.E."/>
        </authorList>
    </citation>
    <scope>NUCLEOTIDE SEQUENCE</scope>
    <source>
        <strain evidence="1">Berkeley</strain>
    </source>
</reference>
<keyword evidence="1" id="KW-0378">Hydrolase</keyword>
<dbReference type="EMBL" id="QTSX02006498">
    <property type="protein sequence ID" value="KAJ9053674.1"/>
    <property type="molecule type" value="Genomic_DNA"/>
</dbReference>
<sequence>MASKINVLFICLGNICRSPMAEAVFSHIVKEKNLSENFYIDSAATSDYHIGDTPDQRSVAKCNEHGVSVNHRGRQVTKSDFNKFDYIFCMDESNLRDLNSIKPDKCKATVKLFGEFDPEGDRIIKDPYYGGDAQFERNFQQVQRCSIAFLASLGHQ</sequence>
<gene>
    <name evidence="1" type="primary">stp1_1</name>
    <name evidence="1" type="ORF">DSO57_1021957</name>
</gene>
<evidence type="ECO:0000313" key="1">
    <source>
        <dbReference type="EMBL" id="KAJ9053674.1"/>
    </source>
</evidence>
<dbReference type="EC" id="3.1.3.-" evidence="1"/>
<accession>A0ACC2RUD6</accession>
<evidence type="ECO:0000313" key="2">
    <source>
        <dbReference type="Proteomes" id="UP001165960"/>
    </source>
</evidence>